<evidence type="ECO:0000256" key="7">
    <source>
        <dbReference type="ARBA" id="ARBA00029808"/>
    </source>
</evidence>
<dbReference type="eggNOG" id="ENOG502S1H5">
    <property type="taxonomic scope" value="Eukaryota"/>
</dbReference>
<feature type="region of interest" description="Disordered" evidence="9">
    <location>
        <begin position="1"/>
        <end position="20"/>
    </location>
</feature>
<dbReference type="VEuPathDB" id="FungiDB:LELG_02047"/>
<evidence type="ECO:0000256" key="8">
    <source>
        <dbReference type="SAM" id="Coils"/>
    </source>
</evidence>
<dbReference type="KEGG" id="lel:PVL30_002024"/>
<dbReference type="Pfam" id="PF10241">
    <property type="entry name" value="KxDL"/>
    <property type="match status" value="1"/>
</dbReference>
<evidence type="ECO:0000259" key="10">
    <source>
        <dbReference type="Pfam" id="PF10241"/>
    </source>
</evidence>
<gene>
    <name evidence="11" type="ORF">LELG_02047</name>
</gene>
<name>A5DXG0_LODEL</name>
<accession>A5DXG0</accession>
<dbReference type="GeneID" id="5234430"/>
<evidence type="ECO:0000256" key="3">
    <source>
        <dbReference type="ARBA" id="ARBA00005913"/>
    </source>
</evidence>
<dbReference type="GO" id="GO:0032880">
    <property type="term" value="P:regulation of protein localization"/>
    <property type="evidence" value="ECO:0007669"/>
    <property type="project" value="TreeGrafter"/>
</dbReference>
<feature type="domain" description="KxDL" evidence="10">
    <location>
        <begin position="138"/>
        <end position="218"/>
    </location>
</feature>
<dbReference type="AlphaFoldDB" id="A5DXG0"/>
<proteinExistence type="inferred from homology"/>
<evidence type="ECO:0000313" key="12">
    <source>
        <dbReference type="Proteomes" id="UP000001996"/>
    </source>
</evidence>
<comment type="similarity">
    <text evidence="3">Belongs to the KXD1 family.</text>
</comment>
<keyword evidence="12" id="KW-1185">Reference proteome</keyword>
<feature type="coiled-coil region" evidence="8">
    <location>
        <begin position="159"/>
        <end position="222"/>
    </location>
</feature>
<sequence length="264" mass="30470">MIDQKDNNSNKLGENDAEQVESNTRDILDFAMASLENFNFQRLSDQEEETKRVIGLDHQKELEQLKDSDENELDVSLFYKRRTTNISNDLITYSETDDEYVHSDTENSVDSRTILRDFELSGNNVSGLLDHASYFSNSLLSALDSSDLDKTLVVGAQLSGKLNNENQKLLEQRKILNESFTRLHQLFKQNFETLGSDKLSRVERLNKNIKSIEARIEKLRNGTKSLLLSIPFKKNKHRLGLAQMYPIEFHQARDKVLERPIDED</sequence>
<comment type="function">
    <text evidence="1">Component of the biogenesis of lysosome-related organelles complex-1 (BLOC-1) involved in endosomal cargo sorting.</text>
</comment>
<dbReference type="GO" id="GO:0005768">
    <property type="term" value="C:endosome"/>
    <property type="evidence" value="ECO:0007669"/>
    <property type="project" value="UniProtKB-SubCell"/>
</dbReference>
<dbReference type="InterPro" id="IPR019371">
    <property type="entry name" value="KxDL_dom"/>
</dbReference>
<dbReference type="GO" id="GO:0031083">
    <property type="term" value="C:BLOC-1 complex"/>
    <property type="evidence" value="ECO:0007669"/>
    <property type="project" value="TreeGrafter"/>
</dbReference>
<keyword evidence="8" id="KW-0175">Coiled coil</keyword>
<dbReference type="EMBL" id="CH981525">
    <property type="protein sequence ID" value="EDK43868.1"/>
    <property type="molecule type" value="Genomic_DNA"/>
</dbReference>
<dbReference type="FunCoup" id="A5DXG0">
    <property type="interactions" value="71"/>
</dbReference>
<keyword evidence="5" id="KW-0813">Transport</keyword>
<protein>
    <recommendedName>
        <fullName evidence="4">Biogenesis of lysosome-related organelles complex 1 subunit KXD1</fullName>
    </recommendedName>
    <alternativeName>
        <fullName evidence="7">KxDL homolog</fullName>
    </alternativeName>
</protein>
<dbReference type="PANTHER" id="PTHR37787:SF1">
    <property type="entry name" value="BIOGENESIS OF LYSOSOME-RELATED ORGANELLES COMPLEX 1 SUBUNIT KXD1"/>
    <property type="match status" value="1"/>
</dbReference>
<dbReference type="InParanoid" id="A5DXG0"/>
<evidence type="ECO:0000256" key="1">
    <source>
        <dbReference type="ARBA" id="ARBA00002069"/>
    </source>
</evidence>
<evidence type="ECO:0000256" key="9">
    <source>
        <dbReference type="SAM" id="MobiDB-lite"/>
    </source>
</evidence>
<dbReference type="Proteomes" id="UP000001996">
    <property type="component" value="Unassembled WGS sequence"/>
</dbReference>
<evidence type="ECO:0000256" key="2">
    <source>
        <dbReference type="ARBA" id="ARBA00004177"/>
    </source>
</evidence>
<dbReference type="InterPro" id="IPR051390">
    <property type="entry name" value="BLOC-1_subunit_KXD1"/>
</dbReference>
<keyword evidence="6" id="KW-0967">Endosome</keyword>
<organism evidence="11 12">
    <name type="scientific">Lodderomyces elongisporus (strain ATCC 11503 / CBS 2605 / JCM 1781 / NBRC 1676 / NRRL YB-4239)</name>
    <name type="common">Yeast</name>
    <name type="synonym">Saccharomyces elongisporus</name>
    <dbReference type="NCBI Taxonomy" id="379508"/>
    <lineage>
        <taxon>Eukaryota</taxon>
        <taxon>Fungi</taxon>
        <taxon>Dikarya</taxon>
        <taxon>Ascomycota</taxon>
        <taxon>Saccharomycotina</taxon>
        <taxon>Pichiomycetes</taxon>
        <taxon>Debaryomycetaceae</taxon>
        <taxon>Candida/Lodderomyces clade</taxon>
        <taxon>Lodderomyces</taxon>
    </lineage>
</organism>
<dbReference type="HOGENOM" id="CLU_1053988_0_0_1"/>
<reference evidence="11 12" key="1">
    <citation type="journal article" date="2009" name="Nature">
        <title>Evolution of pathogenicity and sexual reproduction in eight Candida genomes.</title>
        <authorList>
            <person name="Butler G."/>
            <person name="Rasmussen M.D."/>
            <person name="Lin M.F."/>
            <person name="Santos M.A."/>
            <person name="Sakthikumar S."/>
            <person name="Munro C.A."/>
            <person name="Rheinbay E."/>
            <person name="Grabherr M."/>
            <person name="Forche A."/>
            <person name="Reedy J.L."/>
            <person name="Agrafioti I."/>
            <person name="Arnaud M.B."/>
            <person name="Bates S."/>
            <person name="Brown A.J."/>
            <person name="Brunke S."/>
            <person name="Costanzo M.C."/>
            <person name="Fitzpatrick D.A."/>
            <person name="de Groot P.W."/>
            <person name="Harris D."/>
            <person name="Hoyer L.L."/>
            <person name="Hube B."/>
            <person name="Klis F.M."/>
            <person name="Kodira C."/>
            <person name="Lennard N."/>
            <person name="Logue M.E."/>
            <person name="Martin R."/>
            <person name="Neiman A.M."/>
            <person name="Nikolaou E."/>
            <person name="Quail M.A."/>
            <person name="Quinn J."/>
            <person name="Santos M.C."/>
            <person name="Schmitzberger F.F."/>
            <person name="Sherlock G."/>
            <person name="Shah P."/>
            <person name="Silverstein K.A."/>
            <person name="Skrzypek M.S."/>
            <person name="Soll D."/>
            <person name="Staggs R."/>
            <person name="Stansfield I."/>
            <person name="Stumpf M.P."/>
            <person name="Sudbery P.E."/>
            <person name="Srikantha T."/>
            <person name="Zeng Q."/>
            <person name="Berman J."/>
            <person name="Berriman M."/>
            <person name="Heitman J."/>
            <person name="Gow N.A."/>
            <person name="Lorenz M.C."/>
            <person name="Birren B.W."/>
            <person name="Kellis M."/>
            <person name="Cuomo C.A."/>
        </authorList>
    </citation>
    <scope>NUCLEOTIDE SEQUENCE [LARGE SCALE GENOMIC DNA]</scope>
    <source>
        <strain evidence="12">ATCC 11503 / BCRC 21390 / CBS 2605 / JCM 1781 / NBRC 1676 / NRRL YB-4239</strain>
    </source>
</reference>
<evidence type="ECO:0000256" key="6">
    <source>
        <dbReference type="ARBA" id="ARBA00022753"/>
    </source>
</evidence>
<evidence type="ECO:0000313" key="11">
    <source>
        <dbReference type="EMBL" id="EDK43868.1"/>
    </source>
</evidence>
<comment type="subcellular location">
    <subcellularLocation>
        <location evidence="2">Endosome</location>
    </subcellularLocation>
</comment>
<evidence type="ECO:0000256" key="4">
    <source>
        <dbReference type="ARBA" id="ARBA00016207"/>
    </source>
</evidence>
<evidence type="ECO:0000256" key="5">
    <source>
        <dbReference type="ARBA" id="ARBA00022448"/>
    </source>
</evidence>
<dbReference type="GO" id="GO:0007032">
    <property type="term" value="P:endosome organization"/>
    <property type="evidence" value="ECO:0007669"/>
    <property type="project" value="TreeGrafter"/>
</dbReference>
<dbReference type="PANTHER" id="PTHR37787">
    <property type="entry name" value="BIOGENESIS OF LYSOSOME-RELATED ORGANELLES COMPLEX 1 SUBUNIT KXD1"/>
    <property type="match status" value="1"/>
</dbReference>
<dbReference type="OrthoDB" id="4089816at2759"/>